<name>A0A6L2LZ80_TANCI</name>
<accession>A0A6L2LZ80</accession>
<dbReference type="PANTHER" id="PTHR10261:SF5">
    <property type="entry name" value="COATOMER SUBUNIT GAMMA-1"/>
    <property type="match status" value="1"/>
</dbReference>
<dbReference type="GO" id="GO:0005793">
    <property type="term" value="C:endoplasmic reticulum-Golgi intermediate compartment"/>
    <property type="evidence" value="ECO:0007669"/>
    <property type="project" value="TreeGrafter"/>
</dbReference>
<dbReference type="GO" id="GO:0000139">
    <property type="term" value="C:Golgi membrane"/>
    <property type="evidence" value="ECO:0007669"/>
    <property type="project" value="TreeGrafter"/>
</dbReference>
<dbReference type="EMBL" id="BKCJ010005389">
    <property type="protein sequence ID" value="GEU66469.1"/>
    <property type="molecule type" value="Genomic_DNA"/>
</dbReference>
<reference evidence="1" key="1">
    <citation type="journal article" date="2019" name="Sci. Rep.">
        <title>Draft genome of Tanacetum cinerariifolium, the natural source of mosquito coil.</title>
        <authorList>
            <person name="Yamashiro T."/>
            <person name="Shiraishi A."/>
            <person name="Satake H."/>
            <person name="Nakayama K."/>
        </authorList>
    </citation>
    <scope>NUCLEOTIDE SEQUENCE</scope>
</reference>
<dbReference type="InterPro" id="IPR011989">
    <property type="entry name" value="ARM-like"/>
</dbReference>
<dbReference type="AlphaFoldDB" id="A0A6L2LZ80"/>
<dbReference type="GO" id="GO:0006891">
    <property type="term" value="P:intra-Golgi vesicle-mediated transport"/>
    <property type="evidence" value="ECO:0007669"/>
    <property type="project" value="TreeGrafter"/>
</dbReference>
<dbReference type="InterPro" id="IPR017106">
    <property type="entry name" value="Coatomer_gsu"/>
</dbReference>
<comment type="caution">
    <text evidence="1">The sequence shown here is derived from an EMBL/GenBank/DDBJ whole genome shotgun (WGS) entry which is preliminary data.</text>
</comment>
<proteinExistence type="predicted"/>
<dbReference type="GO" id="GO:0009306">
    <property type="term" value="P:protein secretion"/>
    <property type="evidence" value="ECO:0007669"/>
    <property type="project" value="TreeGrafter"/>
</dbReference>
<sequence length="120" mass="13820">MYLEDRIVRLLLWKSRSQHEAECRHLLEELRIDNEPNLGTKKGVAGLLAHLVNLNSASELVFLDAAFKVVLAMTSRLMKDMNGMTDMYRANAICNMCRIIDGTLLTQIKRHTRDCEKMEQ</sequence>
<dbReference type="GO" id="GO:0005783">
    <property type="term" value="C:endoplasmic reticulum"/>
    <property type="evidence" value="ECO:0007669"/>
    <property type="project" value="TreeGrafter"/>
</dbReference>
<dbReference type="GO" id="GO:0030126">
    <property type="term" value="C:COPI vesicle coat"/>
    <property type="evidence" value="ECO:0007669"/>
    <property type="project" value="TreeGrafter"/>
</dbReference>
<gene>
    <name evidence="1" type="ORF">Tci_038447</name>
</gene>
<evidence type="ECO:0000313" key="1">
    <source>
        <dbReference type="EMBL" id="GEU66469.1"/>
    </source>
</evidence>
<dbReference type="Gene3D" id="1.25.10.10">
    <property type="entry name" value="Leucine-rich Repeat Variant"/>
    <property type="match status" value="1"/>
</dbReference>
<protein>
    <submittedName>
        <fullName evidence="1">Coatomer subunit gamma</fullName>
    </submittedName>
</protein>
<organism evidence="1">
    <name type="scientific">Tanacetum cinerariifolium</name>
    <name type="common">Dalmatian daisy</name>
    <name type="synonym">Chrysanthemum cinerariifolium</name>
    <dbReference type="NCBI Taxonomy" id="118510"/>
    <lineage>
        <taxon>Eukaryota</taxon>
        <taxon>Viridiplantae</taxon>
        <taxon>Streptophyta</taxon>
        <taxon>Embryophyta</taxon>
        <taxon>Tracheophyta</taxon>
        <taxon>Spermatophyta</taxon>
        <taxon>Magnoliopsida</taxon>
        <taxon>eudicotyledons</taxon>
        <taxon>Gunneridae</taxon>
        <taxon>Pentapetalae</taxon>
        <taxon>asterids</taxon>
        <taxon>campanulids</taxon>
        <taxon>Asterales</taxon>
        <taxon>Asteraceae</taxon>
        <taxon>Asteroideae</taxon>
        <taxon>Anthemideae</taxon>
        <taxon>Anthemidinae</taxon>
        <taxon>Tanacetum</taxon>
    </lineage>
</organism>
<dbReference type="PANTHER" id="PTHR10261">
    <property type="entry name" value="COATOMER SUBUNIT GAMMA"/>
    <property type="match status" value="1"/>
</dbReference>
<dbReference type="GO" id="GO:0006888">
    <property type="term" value="P:endoplasmic reticulum to Golgi vesicle-mediated transport"/>
    <property type="evidence" value="ECO:0007669"/>
    <property type="project" value="TreeGrafter"/>
</dbReference>